<evidence type="ECO:0000256" key="5">
    <source>
        <dbReference type="SAM" id="Phobius"/>
    </source>
</evidence>
<feature type="domain" description="Major facilitator superfamily (MFS) profile" evidence="6">
    <location>
        <begin position="32"/>
        <end position="438"/>
    </location>
</feature>
<feature type="transmembrane region" description="Helical" evidence="5">
    <location>
        <begin position="199"/>
        <end position="219"/>
    </location>
</feature>
<comment type="subcellular location">
    <subcellularLocation>
        <location evidence="1">Membrane</location>
        <topology evidence="1">Multi-pass membrane protein</topology>
    </subcellularLocation>
</comment>
<organism evidence="7">
    <name type="scientific">marine metagenome</name>
    <dbReference type="NCBI Taxonomy" id="408172"/>
    <lineage>
        <taxon>unclassified sequences</taxon>
        <taxon>metagenomes</taxon>
        <taxon>ecological metagenomes</taxon>
    </lineage>
</organism>
<dbReference type="InterPro" id="IPR020846">
    <property type="entry name" value="MFS_dom"/>
</dbReference>
<evidence type="ECO:0000256" key="3">
    <source>
        <dbReference type="ARBA" id="ARBA00022989"/>
    </source>
</evidence>
<evidence type="ECO:0000256" key="4">
    <source>
        <dbReference type="ARBA" id="ARBA00023136"/>
    </source>
</evidence>
<dbReference type="AlphaFoldDB" id="A0A381YH49"/>
<dbReference type="GO" id="GO:0016020">
    <property type="term" value="C:membrane"/>
    <property type="evidence" value="ECO:0007669"/>
    <property type="project" value="UniProtKB-SubCell"/>
</dbReference>
<evidence type="ECO:0000256" key="1">
    <source>
        <dbReference type="ARBA" id="ARBA00004141"/>
    </source>
</evidence>
<feature type="transmembrane region" description="Helical" evidence="5">
    <location>
        <begin position="33"/>
        <end position="57"/>
    </location>
</feature>
<dbReference type="PANTHER" id="PTHR23524">
    <property type="entry name" value="TRANSPORTER, PUTATIVE (AFU_ORTHOLOGUE AFUA_8G04850)-RELATED"/>
    <property type="match status" value="1"/>
</dbReference>
<dbReference type="Pfam" id="PF07690">
    <property type="entry name" value="MFS_1"/>
    <property type="match status" value="1"/>
</dbReference>
<gene>
    <name evidence="7" type="ORF">METZ01_LOCUS128717</name>
</gene>
<dbReference type="InterPro" id="IPR011701">
    <property type="entry name" value="MFS"/>
</dbReference>
<name>A0A381YH49_9ZZZZ</name>
<evidence type="ECO:0000256" key="2">
    <source>
        <dbReference type="ARBA" id="ARBA00022692"/>
    </source>
</evidence>
<feature type="transmembrane region" description="Helical" evidence="5">
    <location>
        <begin position="101"/>
        <end position="120"/>
    </location>
</feature>
<feature type="transmembrane region" description="Helical" evidence="5">
    <location>
        <begin position="320"/>
        <end position="337"/>
    </location>
</feature>
<keyword evidence="3 5" id="KW-1133">Transmembrane helix</keyword>
<dbReference type="GO" id="GO:0022857">
    <property type="term" value="F:transmembrane transporter activity"/>
    <property type="evidence" value="ECO:0007669"/>
    <property type="project" value="InterPro"/>
</dbReference>
<accession>A0A381YH49</accession>
<feature type="transmembrane region" description="Helical" evidence="5">
    <location>
        <begin position="411"/>
        <end position="434"/>
    </location>
</feature>
<protein>
    <recommendedName>
        <fullName evidence="6">Major facilitator superfamily (MFS) profile domain-containing protein</fullName>
    </recommendedName>
</protein>
<feature type="transmembrane region" description="Helical" evidence="5">
    <location>
        <begin position="126"/>
        <end position="148"/>
    </location>
</feature>
<sequence>MNQPAESSKNNVAEMGIKFGPITLMPDIEKRHLFTLFFGAFFGIASMALVNVFGPLVFDILEIPQNETGALAGKLTAMQEIVVVCVIGLAGAFSDKVGRRIVYSMGFVLLGIGYFLYPLAGDSTELIIFRIFIALGCACNTVMLPTTANDYVHESTRGKLIATTSILNGLGLVLIIGSFRRLPEYFVNQGFDSAISGQYTIWCASAMVLIVSTILYTNLKKGAPAQVTKKGSYFSTLAIAFKEARNPRVALAYTAGVVSRGDLSVVSTFFSLWLFNEAITMDMSRAEAFKLSTGFYVMVQAFAIPGAVLINFFIDKVDRVMALAISMFIAACGYLYLGFIDDIFSKQMYFGAALLGLGEIFANISAISLIGSAAPAKGRGAVIGGFSFFGAIGILLVASIGGYLFDNVGPTAPFTMVGFANIALLILALLLLFFEDKKNNLN</sequence>
<proteinExistence type="predicted"/>
<dbReference type="SUPFAM" id="SSF103473">
    <property type="entry name" value="MFS general substrate transporter"/>
    <property type="match status" value="1"/>
</dbReference>
<dbReference type="PROSITE" id="PS00216">
    <property type="entry name" value="SUGAR_TRANSPORT_1"/>
    <property type="match status" value="1"/>
</dbReference>
<feature type="transmembrane region" description="Helical" evidence="5">
    <location>
        <begin position="77"/>
        <end position="94"/>
    </location>
</feature>
<feature type="transmembrane region" description="Helical" evidence="5">
    <location>
        <begin position="295"/>
        <end position="313"/>
    </location>
</feature>
<feature type="transmembrane region" description="Helical" evidence="5">
    <location>
        <begin position="250"/>
        <end position="275"/>
    </location>
</feature>
<evidence type="ECO:0000259" key="6">
    <source>
        <dbReference type="PROSITE" id="PS50850"/>
    </source>
</evidence>
<dbReference type="EMBL" id="UINC01018131">
    <property type="protein sequence ID" value="SVA75863.1"/>
    <property type="molecule type" value="Genomic_DNA"/>
</dbReference>
<evidence type="ECO:0000313" key="7">
    <source>
        <dbReference type="EMBL" id="SVA75863.1"/>
    </source>
</evidence>
<reference evidence="7" key="1">
    <citation type="submission" date="2018-05" db="EMBL/GenBank/DDBJ databases">
        <authorList>
            <person name="Lanie J.A."/>
            <person name="Ng W.-L."/>
            <person name="Kazmierczak K.M."/>
            <person name="Andrzejewski T.M."/>
            <person name="Davidsen T.M."/>
            <person name="Wayne K.J."/>
            <person name="Tettelin H."/>
            <person name="Glass J.I."/>
            <person name="Rusch D."/>
            <person name="Podicherti R."/>
            <person name="Tsui H.-C.T."/>
            <person name="Winkler M.E."/>
        </authorList>
    </citation>
    <scope>NUCLEOTIDE SEQUENCE</scope>
</reference>
<dbReference type="PROSITE" id="PS50850">
    <property type="entry name" value="MFS"/>
    <property type="match status" value="1"/>
</dbReference>
<feature type="transmembrane region" description="Helical" evidence="5">
    <location>
        <begin position="382"/>
        <end position="405"/>
    </location>
</feature>
<dbReference type="InterPro" id="IPR036259">
    <property type="entry name" value="MFS_trans_sf"/>
</dbReference>
<keyword evidence="4 5" id="KW-0472">Membrane</keyword>
<dbReference type="InterPro" id="IPR005829">
    <property type="entry name" value="Sugar_transporter_CS"/>
</dbReference>
<feature type="transmembrane region" description="Helical" evidence="5">
    <location>
        <begin position="160"/>
        <end position="179"/>
    </location>
</feature>
<feature type="transmembrane region" description="Helical" evidence="5">
    <location>
        <begin position="349"/>
        <end position="370"/>
    </location>
</feature>
<dbReference type="PANTHER" id="PTHR23524:SF1">
    <property type="entry name" value="MRH DOMAIN-CONTAINING PROTEIN-RELATED"/>
    <property type="match status" value="1"/>
</dbReference>
<dbReference type="Gene3D" id="1.20.1250.20">
    <property type="entry name" value="MFS general substrate transporter like domains"/>
    <property type="match status" value="1"/>
</dbReference>
<keyword evidence="2 5" id="KW-0812">Transmembrane</keyword>